<evidence type="ECO:0000256" key="3">
    <source>
        <dbReference type="ARBA" id="ARBA00023015"/>
    </source>
</evidence>
<feature type="domain" description="Sigma-54 factor interaction" evidence="7">
    <location>
        <begin position="144"/>
        <end position="373"/>
    </location>
</feature>
<proteinExistence type="predicted"/>
<accession>A0A4U9W8A4</accession>
<dbReference type="CDD" id="cd00156">
    <property type="entry name" value="REC"/>
    <property type="match status" value="1"/>
</dbReference>
<dbReference type="Proteomes" id="UP000308196">
    <property type="component" value="Chromosome"/>
</dbReference>
<dbReference type="InterPro" id="IPR003593">
    <property type="entry name" value="AAA+_ATPase"/>
</dbReference>
<keyword evidence="2" id="KW-0067">ATP-binding</keyword>
<dbReference type="Pfam" id="PF25601">
    <property type="entry name" value="AAA_lid_14"/>
    <property type="match status" value="1"/>
</dbReference>
<dbReference type="STRING" id="1123265.GCA_000686625_00575"/>
<feature type="domain" description="Response regulatory" evidence="8">
    <location>
        <begin position="7"/>
        <end position="126"/>
    </location>
</feature>
<dbReference type="RefSeq" id="WP_028068674.1">
    <property type="nucleotide sequence ID" value="NZ_LR590484.1"/>
</dbReference>
<dbReference type="Gene3D" id="1.10.10.60">
    <property type="entry name" value="Homeodomain-like"/>
    <property type="match status" value="1"/>
</dbReference>
<dbReference type="InterPro" id="IPR002078">
    <property type="entry name" value="Sigma_54_int"/>
</dbReference>
<name>A0A4U9W8A4_9SPHI</name>
<dbReference type="Gene3D" id="1.10.8.60">
    <property type="match status" value="1"/>
</dbReference>
<dbReference type="InterPro" id="IPR001789">
    <property type="entry name" value="Sig_transdc_resp-reg_receiver"/>
</dbReference>
<dbReference type="PANTHER" id="PTHR32071:SF113">
    <property type="entry name" value="ALGINATE BIOSYNTHESIS TRANSCRIPTIONAL REGULATORY PROTEIN ALGB"/>
    <property type="match status" value="1"/>
</dbReference>
<dbReference type="AlphaFoldDB" id="A0A4U9W8A4"/>
<dbReference type="GO" id="GO:0005524">
    <property type="term" value="F:ATP binding"/>
    <property type="evidence" value="ECO:0007669"/>
    <property type="project" value="UniProtKB-KW"/>
</dbReference>
<dbReference type="InterPro" id="IPR011006">
    <property type="entry name" value="CheY-like_superfamily"/>
</dbReference>
<dbReference type="Pfam" id="PF00072">
    <property type="entry name" value="Response_reg"/>
    <property type="match status" value="1"/>
</dbReference>
<keyword evidence="3" id="KW-0805">Transcription regulation</keyword>
<dbReference type="GO" id="GO:0006355">
    <property type="term" value="P:regulation of DNA-templated transcription"/>
    <property type="evidence" value="ECO:0007669"/>
    <property type="project" value="InterPro"/>
</dbReference>
<dbReference type="InterPro" id="IPR025943">
    <property type="entry name" value="Sigma_54_int_dom_ATP-bd_2"/>
</dbReference>
<dbReference type="InterPro" id="IPR025944">
    <property type="entry name" value="Sigma_54_int_dom_CS"/>
</dbReference>
<dbReference type="SUPFAM" id="SSF46689">
    <property type="entry name" value="Homeodomain-like"/>
    <property type="match status" value="1"/>
</dbReference>
<evidence type="ECO:0000256" key="1">
    <source>
        <dbReference type="ARBA" id="ARBA00022741"/>
    </source>
</evidence>
<evidence type="ECO:0000256" key="5">
    <source>
        <dbReference type="ARBA" id="ARBA00023163"/>
    </source>
</evidence>
<dbReference type="SUPFAM" id="SSF52540">
    <property type="entry name" value="P-loop containing nucleoside triphosphate hydrolases"/>
    <property type="match status" value="1"/>
</dbReference>
<keyword evidence="4" id="KW-0238">DNA-binding</keyword>
<evidence type="ECO:0000259" key="7">
    <source>
        <dbReference type="PROSITE" id="PS50045"/>
    </source>
</evidence>
<reference evidence="9 10" key="1">
    <citation type="submission" date="2019-05" db="EMBL/GenBank/DDBJ databases">
        <authorList>
            <consortium name="Pathogen Informatics"/>
        </authorList>
    </citation>
    <scope>NUCLEOTIDE SEQUENCE [LARGE SCALE GENOMIC DNA]</scope>
    <source>
        <strain evidence="9 10">NCTC11429</strain>
    </source>
</reference>
<protein>
    <submittedName>
        <fullName evidence="9">Transcriptional regulatory protein ZraR</fullName>
    </submittedName>
</protein>
<dbReference type="InterPro" id="IPR002197">
    <property type="entry name" value="HTH_Fis"/>
</dbReference>
<dbReference type="SUPFAM" id="SSF52172">
    <property type="entry name" value="CheY-like"/>
    <property type="match status" value="1"/>
</dbReference>
<dbReference type="EMBL" id="LR590484">
    <property type="protein sequence ID" value="VTR55121.1"/>
    <property type="molecule type" value="Genomic_DNA"/>
</dbReference>
<evidence type="ECO:0000256" key="6">
    <source>
        <dbReference type="PROSITE-ProRule" id="PRU00169"/>
    </source>
</evidence>
<dbReference type="InterPro" id="IPR027417">
    <property type="entry name" value="P-loop_NTPase"/>
</dbReference>
<dbReference type="PROSITE" id="PS50110">
    <property type="entry name" value="RESPONSE_REGULATORY"/>
    <property type="match status" value="1"/>
</dbReference>
<dbReference type="CDD" id="cd00009">
    <property type="entry name" value="AAA"/>
    <property type="match status" value="1"/>
</dbReference>
<dbReference type="PROSITE" id="PS00688">
    <property type="entry name" value="SIGMA54_INTERACT_3"/>
    <property type="match status" value="1"/>
</dbReference>
<dbReference type="Gene3D" id="3.40.50.300">
    <property type="entry name" value="P-loop containing nucleotide triphosphate hydrolases"/>
    <property type="match status" value="1"/>
</dbReference>
<dbReference type="FunFam" id="3.40.50.300:FF:000006">
    <property type="entry name" value="DNA-binding transcriptional regulator NtrC"/>
    <property type="match status" value="1"/>
</dbReference>
<evidence type="ECO:0000256" key="4">
    <source>
        <dbReference type="ARBA" id="ARBA00023125"/>
    </source>
</evidence>
<dbReference type="Pfam" id="PF02954">
    <property type="entry name" value="HTH_8"/>
    <property type="match status" value="1"/>
</dbReference>
<dbReference type="InterPro" id="IPR058031">
    <property type="entry name" value="AAA_lid_NorR"/>
</dbReference>
<feature type="modified residue" description="4-aspartylphosphate" evidence="6">
    <location>
        <position position="56"/>
    </location>
</feature>
<dbReference type="SMART" id="SM00382">
    <property type="entry name" value="AAA"/>
    <property type="match status" value="1"/>
</dbReference>
<dbReference type="PROSITE" id="PS50045">
    <property type="entry name" value="SIGMA54_INTERACT_4"/>
    <property type="match status" value="1"/>
</dbReference>
<gene>
    <name evidence="9" type="primary">zraR_4</name>
    <name evidence="9" type="ORF">NCTC11429_05237</name>
</gene>
<keyword evidence="1" id="KW-0547">Nucleotide-binding</keyword>
<sequence>MKKIHTAILVVDDQDEVLIAAKMILKRYFEKICTLNDPRKLLSTIATEKIEVVLLDMNFRVGYEDGKEGIYRLKEIQEHFPDVKLILMTSYGQVERAVEGIKLGAIDYMLKPWENDRLVDNIKQAVHQYRKSKGKVIGSKPEFYAGESECIRRVYNMANRVAKTDANVLILGENGTGKYVLAEYIHQQSDRKAGPFVHVDLGSLHENLFESELFGYAKGAFTDAIQDRPGRFETADGGTIFLDEIGNVPLHLQSKLLQVIQSKSSIRLGESKPRELDVRIITATNKDLTTAVERQEFREDLYYRINTISLEIPALRERKEDLGGMIDYFFDIFSEKYQVEKPRIDSAVMDRLSQYHWPGNIRELQNRIERATILSEQGAVDLESLGISEFMLDFQAARDQTLSDIEKIKIEQTLSKHLGNISRAADELGLSRPALYRKLEKYNIQHR</sequence>
<keyword evidence="6" id="KW-0597">Phosphoprotein</keyword>
<dbReference type="PRINTS" id="PR01590">
    <property type="entry name" value="HTHFIS"/>
</dbReference>
<dbReference type="PANTHER" id="PTHR32071">
    <property type="entry name" value="TRANSCRIPTIONAL REGULATORY PROTEIN"/>
    <property type="match status" value="1"/>
</dbReference>
<dbReference type="GeneID" id="78465775"/>
<dbReference type="PROSITE" id="PS00676">
    <property type="entry name" value="SIGMA54_INTERACT_2"/>
    <property type="match status" value="1"/>
</dbReference>
<evidence type="ECO:0000256" key="2">
    <source>
        <dbReference type="ARBA" id="ARBA00022840"/>
    </source>
</evidence>
<dbReference type="SMART" id="SM00448">
    <property type="entry name" value="REC"/>
    <property type="match status" value="1"/>
</dbReference>
<dbReference type="GO" id="GO:0000160">
    <property type="term" value="P:phosphorelay signal transduction system"/>
    <property type="evidence" value="ECO:0007669"/>
    <property type="project" value="InterPro"/>
</dbReference>
<evidence type="ECO:0000259" key="8">
    <source>
        <dbReference type="PROSITE" id="PS50110"/>
    </source>
</evidence>
<dbReference type="Gene3D" id="3.40.50.2300">
    <property type="match status" value="1"/>
</dbReference>
<evidence type="ECO:0000313" key="10">
    <source>
        <dbReference type="Proteomes" id="UP000308196"/>
    </source>
</evidence>
<dbReference type="GO" id="GO:0043565">
    <property type="term" value="F:sequence-specific DNA binding"/>
    <property type="evidence" value="ECO:0007669"/>
    <property type="project" value="InterPro"/>
</dbReference>
<keyword evidence="5" id="KW-0804">Transcription</keyword>
<dbReference type="Pfam" id="PF00158">
    <property type="entry name" value="Sigma54_activat"/>
    <property type="match status" value="1"/>
</dbReference>
<evidence type="ECO:0000313" key="9">
    <source>
        <dbReference type="EMBL" id="VTR55121.1"/>
    </source>
</evidence>
<dbReference type="KEGG" id="stha:NCTC11429_05237"/>
<dbReference type="InterPro" id="IPR009057">
    <property type="entry name" value="Homeodomain-like_sf"/>
</dbReference>
<organism evidence="9 10">
    <name type="scientific">Sphingobacterium thalpophilum</name>
    <dbReference type="NCBI Taxonomy" id="259"/>
    <lineage>
        <taxon>Bacteria</taxon>
        <taxon>Pseudomonadati</taxon>
        <taxon>Bacteroidota</taxon>
        <taxon>Sphingobacteriia</taxon>
        <taxon>Sphingobacteriales</taxon>
        <taxon>Sphingobacteriaceae</taxon>
        <taxon>Sphingobacterium</taxon>
    </lineage>
</organism>